<dbReference type="AlphaFoldDB" id="A0A7V5PQF1"/>
<name>A0A7V5PQF1_CALAY</name>
<feature type="transmembrane region" description="Helical" evidence="1">
    <location>
        <begin position="12"/>
        <end position="36"/>
    </location>
</feature>
<evidence type="ECO:0000313" key="2">
    <source>
        <dbReference type="EMBL" id="HHJ53318.1"/>
    </source>
</evidence>
<keyword evidence="1" id="KW-0812">Transmembrane</keyword>
<dbReference type="EMBL" id="DROD01000578">
    <property type="protein sequence ID" value="HHJ53318.1"/>
    <property type="molecule type" value="Genomic_DNA"/>
</dbReference>
<accession>A0A7V5PQF1</accession>
<proteinExistence type="predicted"/>
<gene>
    <name evidence="2" type="ORF">ENJ89_09010</name>
</gene>
<feature type="transmembrane region" description="Helical" evidence="1">
    <location>
        <begin position="104"/>
        <end position="124"/>
    </location>
</feature>
<dbReference type="Proteomes" id="UP000886124">
    <property type="component" value="Unassembled WGS sequence"/>
</dbReference>
<sequence length="135" mass="15123">MVHAAKARTRIVVFLYLVALHSLAIGLGLIFLPAVYLKYFGFVNGQSGFFQAQGGVFHLVMVAAYWMAARRIDRSSAMVLFSIVAKSMGAVFLLIYFFLVEQAWIVIVSALGDGIMAVLIWWLYRQYRIARQGAP</sequence>
<reference evidence="2" key="1">
    <citation type="journal article" date="2020" name="mSystems">
        <title>Genome- and Community-Level Interaction Insights into Carbon Utilization and Element Cycling Functions of Hydrothermarchaeota in Hydrothermal Sediment.</title>
        <authorList>
            <person name="Zhou Z."/>
            <person name="Liu Y."/>
            <person name="Xu W."/>
            <person name="Pan J."/>
            <person name="Luo Z.H."/>
            <person name="Li M."/>
        </authorList>
    </citation>
    <scope>NUCLEOTIDE SEQUENCE [LARGE SCALE GENOMIC DNA]</scope>
    <source>
        <strain evidence="2">HyVt-527</strain>
    </source>
</reference>
<keyword evidence="1" id="KW-0472">Membrane</keyword>
<keyword evidence="1" id="KW-1133">Transmembrane helix</keyword>
<organism evidence="2">
    <name type="scientific">Caldithrix abyssi</name>
    <dbReference type="NCBI Taxonomy" id="187145"/>
    <lineage>
        <taxon>Bacteria</taxon>
        <taxon>Pseudomonadati</taxon>
        <taxon>Calditrichota</taxon>
        <taxon>Calditrichia</taxon>
        <taxon>Calditrichales</taxon>
        <taxon>Calditrichaceae</taxon>
        <taxon>Caldithrix</taxon>
    </lineage>
</organism>
<feature type="transmembrane region" description="Helical" evidence="1">
    <location>
        <begin position="48"/>
        <end position="67"/>
    </location>
</feature>
<comment type="caution">
    <text evidence="2">The sequence shown here is derived from an EMBL/GenBank/DDBJ whole genome shotgun (WGS) entry which is preliminary data.</text>
</comment>
<feature type="transmembrane region" description="Helical" evidence="1">
    <location>
        <begin position="79"/>
        <end position="98"/>
    </location>
</feature>
<protein>
    <submittedName>
        <fullName evidence="2">Uncharacterized protein</fullName>
    </submittedName>
</protein>
<evidence type="ECO:0000256" key="1">
    <source>
        <dbReference type="SAM" id="Phobius"/>
    </source>
</evidence>